<keyword evidence="5" id="KW-0326">Glycosidase</keyword>
<protein>
    <recommendedName>
        <fullName evidence="9">Gfo/Idh/MocA-like oxidoreductase N-terminal domain-containing protein</fullName>
    </recommendedName>
</protein>
<dbReference type="InterPro" id="IPR036291">
    <property type="entry name" value="NAD(P)-bd_dom_sf"/>
</dbReference>
<proteinExistence type="inferred from homology"/>
<evidence type="ECO:0000256" key="5">
    <source>
        <dbReference type="ARBA" id="ARBA00023295"/>
    </source>
</evidence>
<evidence type="ECO:0000256" key="1">
    <source>
        <dbReference type="ARBA" id="ARBA00001911"/>
    </source>
</evidence>
<reference evidence="8" key="1">
    <citation type="journal article" date="2015" name="Nature">
        <title>Complex archaea that bridge the gap between prokaryotes and eukaryotes.</title>
        <authorList>
            <person name="Spang A."/>
            <person name="Saw J.H."/>
            <person name="Jorgensen S.L."/>
            <person name="Zaremba-Niedzwiedzka K."/>
            <person name="Martijn J."/>
            <person name="Lind A.E."/>
            <person name="van Eijk R."/>
            <person name="Schleper C."/>
            <person name="Guy L."/>
            <person name="Ettema T.J."/>
        </authorList>
    </citation>
    <scope>NUCLEOTIDE SEQUENCE</scope>
</reference>
<feature type="non-terminal residue" evidence="8">
    <location>
        <position position="369"/>
    </location>
</feature>
<dbReference type="InterPro" id="IPR000683">
    <property type="entry name" value="Gfo/Idh/MocA-like_OxRdtase_N"/>
</dbReference>
<dbReference type="PANTHER" id="PTHR43818">
    <property type="entry name" value="BCDNA.GH03377"/>
    <property type="match status" value="1"/>
</dbReference>
<evidence type="ECO:0008006" key="9">
    <source>
        <dbReference type="Google" id="ProtNLM"/>
    </source>
</evidence>
<dbReference type="Gene3D" id="3.30.360.10">
    <property type="entry name" value="Dihydrodipicolinate Reductase, domain 2"/>
    <property type="match status" value="1"/>
</dbReference>
<evidence type="ECO:0000256" key="3">
    <source>
        <dbReference type="ARBA" id="ARBA00022801"/>
    </source>
</evidence>
<feature type="domain" description="Glycosyl hydrolase 109 C-terminal" evidence="7">
    <location>
        <begin position="139"/>
        <end position="280"/>
    </location>
</feature>
<comment type="caution">
    <text evidence="8">The sequence shown here is derived from an EMBL/GenBank/DDBJ whole genome shotgun (WGS) entry which is preliminary data.</text>
</comment>
<dbReference type="EMBL" id="LAZR01042792">
    <property type="protein sequence ID" value="KKL08662.1"/>
    <property type="molecule type" value="Genomic_DNA"/>
</dbReference>
<organism evidence="8">
    <name type="scientific">marine sediment metagenome</name>
    <dbReference type="NCBI Taxonomy" id="412755"/>
    <lineage>
        <taxon>unclassified sequences</taxon>
        <taxon>metagenomes</taxon>
        <taxon>ecological metagenomes</taxon>
    </lineage>
</organism>
<dbReference type="InterPro" id="IPR049303">
    <property type="entry name" value="Glyco_hydro_109_C"/>
</dbReference>
<dbReference type="Pfam" id="PF21252">
    <property type="entry name" value="Glyco_hydro_109_C"/>
    <property type="match status" value="1"/>
</dbReference>
<evidence type="ECO:0000259" key="6">
    <source>
        <dbReference type="Pfam" id="PF01408"/>
    </source>
</evidence>
<sequence>MAGPEMLNIGIVGACGRGASFRTACEAAPGVRIHAVCDVNTEDLADAAERLGAAEQYTDYEEMLDKSKLQAVVIGTPMHLHVPQSIAALERGLHVLCEVPAGVSIDECRQLVTAAEASDAVYMMAENYCYAKPIVLIKELCRQGLFGEVYYAEGEYLHELKELNETTRWRRKWQTGIAGITYGTHSLGPILQWMPGDRVVKVCCANSGSHHADPRGEPYAQDTATMLCKTARGALIQIRVDMISDRPHAMHSHHLQGTDGVFESSRGGPVDRGRIWLRTLSEEIRWHDLESLMAVDALAEKYLPEMWRNPPAEALTAGHGGGDFWTNLTFANAIRSGKQPFLDVYRGVAMSSVGILAWKSALADGEPIE</sequence>
<dbReference type="GO" id="GO:0016491">
    <property type="term" value="F:oxidoreductase activity"/>
    <property type="evidence" value="ECO:0007669"/>
    <property type="project" value="UniProtKB-KW"/>
</dbReference>
<evidence type="ECO:0000256" key="4">
    <source>
        <dbReference type="ARBA" id="ARBA00023002"/>
    </source>
</evidence>
<gene>
    <name evidence="8" type="ORF">LCGC14_2573610</name>
</gene>
<dbReference type="PANTHER" id="PTHR43818:SF11">
    <property type="entry name" value="BCDNA.GH03377"/>
    <property type="match status" value="1"/>
</dbReference>
<evidence type="ECO:0000259" key="7">
    <source>
        <dbReference type="Pfam" id="PF21252"/>
    </source>
</evidence>
<dbReference type="AlphaFoldDB" id="A0A0F9B4E5"/>
<keyword evidence="4" id="KW-0560">Oxidoreductase</keyword>
<comment type="cofactor">
    <cofactor evidence="1">
        <name>NAD(+)</name>
        <dbReference type="ChEBI" id="CHEBI:57540"/>
    </cofactor>
</comment>
<dbReference type="SUPFAM" id="SSF55347">
    <property type="entry name" value="Glyceraldehyde-3-phosphate dehydrogenase-like, C-terminal domain"/>
    <property type="match status" value="1"/>
</dbReference>
<accession>A0A0F9B4E5</accession>
<dbReference type="SUPFAM" id="SSF51735">
    <property type="entry name" value="NAD(P)-binding Rossmann-fold domains"/>
    <property type="match status" value="1"/>
</dbReference>
<dbReference type="GO" id="GO:0016798">
    <property type="term" value="F:hydrolase activity, acting on glycosyl bonds"/>
    <property type="evidence" value="ECO:0007669"/>
    <property type="project" value="UniProtKB-KW"/>
</dbReference>
<dbReference type="Gene3D" id="3.40.50.720">
    <property type="entry name" value="NAD(P)-binding Rossmann-like Domain"/>
    <property type="match status" value="1"/>
</dbReference>
<comment type="similarity">
    <text evidence="2">Belongs to the Gfo/Idh/MocA family. Glycosyl hydrolase 109 subfamily.</text>
</comment>
<evidence type="ECO:0000313" key="8">
    <source>
        <dbReference type="EMBL" id="KKL08662.1"/>
    </source>
</evidence>
<dbReference type="InterPro" id="IPR050463">
    <property type="entry name" value="Gfo/Idh/MocA_oxidrdct_glycsds"/>
</dbReference>
<feature type="domain" description="Gfo/Idh/MocA-like oxidoreductase N-terminal" evidence="6">
    <location>
        <begin position="7"/>
        <end position="124"/>
    </location>
</feature>
<dbReference type="Pfam" id="PF01408">
    <property type="entry name" value="GFO_IDH_MocA"/>
    <property type="match status" value="1"/>
</dbReference>
<evidence type="ECO:0000256" key="2">
    <source>
        <dbReference type="ARBA" id="ARBA00009329"/>
    </source>
</evidence>
<name>A0A0F9B4E5_9ZZZZ</name>
<dbReference type="GO" id="GO:0000166">
    <property type="term" value="F:nucleotide binding"/>
    <property type="evidence" value="ECO:0007669"/>
    <property type="project" value="InterPro"/>
</dbReference>
<keyword evidence="3" id="KW-0378">Hydrolase</keyword>